<comment type="similarity">
    <text evidence="6">Belongs to the class I-like SAM-binding methyltransferase superfamily. RNA M5U methyltransferase family.</text>
</comment>
<dbReference type="InterPro" id="IPR030390">
    <property type="entry name" value="MeTrfase_TrmA_AS"/>
</dbReference>
<dbReference type="GO" id="GO:0070475">
    <property type="term" value="P:rRNA base methylation"/>
    <property type="evidence" value="ECO:0007669"/>
    <property type="project" value="TreeGrafter"/>
</dbReference>
<feature type="binding site" evidence="6">
    <location>
        <position position="245"/>
    </location>
    <ligand>
        <name>S-adenosyl-L-methionine</name>
        <dbReference type="ChEBI" id="CHEBI:59789"/>
    </ligand>
</feature>
<dbReference type="SUPFAM" id="SSF50249">
    <property type="entry name" value="Nucleic acid-binding proteins"/>
    <property type="match status" value="1"/>
</dbReference>
<feature type="binding site" evidence="6">
    <location>
        <position position="272"/>
    </location>
    <ligand>
        <name>S-adenosyl-L-methionine</name>
        <dbReference type="ChEBI" id="CHEBI:59789"/>
    </ligand>
</feature>
<dbReference type="OrthoDB" id="9804590at2"/>
<dbReference type="Gene3D" id="2.40.50.1070">
    <property type="match status" value="1"/>
</dbReference>
<evidence type="ECO:0000256" key="4">
    <source>
        <dbReference type="ARBA" id="ARBA00022691"/>
    </source>
</evidence>
<evidence type="ECO:0000256" key="5">
    <source>
        <dbReference type="ARBA" id="ARBA00023014"/>
    </source>
</evidence>
<dbReference type="PROSITE" id="PS51687">
    <property type="entry name" value="SAM_MT_RNA_M5U"/>
    <property type="match status" value="1"/>
</dbReference>
<keyword evidence="1" id="KW-0479">Metal-binding</keyword>
<accession>A0A5B0E4V9</accession>
<dbReference type="Proteomes" id="UP000324738">
    <property type="component" value="Unassembled WGS sequence"/>
</dbReference>
<reference evidence="8 9" key="1">
    <citation type="submission" date="2019-08" db="EMBL/GenBank/DDBJ databases">
        <title>Aureimonas fodiniaquatilis sp. nov., isolated from a coal mine wastewater.</title>
        <authorList>
            <person name="Kim W."/>
        </authorList>
    </citation>
    <scope>NUCLEOTIDE SEQUENCE [LARGE SCALE GENOMIC DNA]</scope>
    <source>
        <strain evidence="8 9">CAU 1482</strain>
    </source>
</reference>
<dbReference type="AlphaFoldDB" id="A0A5B0E4V9"/>
<keyword evidence="2 6" id="KW-0489">Methyltransferase</keyword>
<keyword evidence="5" id="KW-0411">Iron-sulfur</keyword>
<proteinExistence type="inferred from homology"/>
<keyword evidence="9" id="KW-1185">Reference proteome</keyword>
<organism evidence="8 9">
    <name type="scientific">Aureimonas fodinaquatilis</name>
    <dbReference type="NCBI Taxonomy" id="2565783"/>
    <lineage>
        <taxon>Bacteria</taxon>
        <taxon>Pseudomonadati</taxon>
        <taxon>Pseudomonadota</taxon>
        <taxon>Alphaproteobacteria</taxon>
        <taxon>Hyphomicrobiales</taxon>
        <taxon>Aurantimonadaceae</taxon>
        <taxon>Aureimonas</taxon>
    </lineage>
</organism>
<dbReference type="GO" id="GO:0051539">
    <property type="term" value="F:4 iron, 4 sulfur cluster binding"/>
    <property type="evidence" value="ECO:0007669"/>
    <property type="project" value="UniProtKB-KW"/>
</dbReference>
<name>A0A5B0E4V9_9HYPH</name>
<dbReference type="InterPro" id="IPR012340">
    <property type="entry name" value="NA-bd_OB-fold"/>
</dbReference>
<dbReference type="CDD" id="cd02440">
    <property type="entry name" value="AdoMet_MTases"/>
    <property type="match status" value="1"/>
</dbReference>
<protein>
    <submittedName>
        <fullName evidence="8">Class I SAM-dependent RNA methyltransferase</fullName>
    </submittedName>
</protein>
<feature type="active site" description="Nucleophile" evidence="6">
    <location>
        <position position="366"/>
    </location>
</feature>
<evidence type="ECO:0000256" key="7">
    <source>
        <dbReference type="PROSITE-ProRule" id="PRU10015"/>
    </source>
</evidence>
<evidence type="ECO:0000313" key="8">
    <source>
        <dbReference type="EMBL" id="KAA0972469.1"/>
    </source>
</evidence>
<dbReference type="InterPro" id="IPR010280">
    <property type="entry name" value="U5_MeTrfase_fam"/>
</dbReference>
<dbReference type="RefSeq" id="WP_149298210.1">
    <property type="nucleotide sequence ID" value="NZ_VTWH01000001.1"/>
</dbReference>
<keyword evidence="1" id="KW-0004">4Fe-4S</keyword>
<evidence type="ECO:0000256" key="6">
    <source>
        <dbReference type="PROSITE-ProRule" id="PRU01024"/>
    </source>
</evidence>
<keyword evidence="1" id="KW-0408">Iron</keyword>
<dbReference type="EMBL" id="VTWH01000001">
    <property type="protein sequence ID" value="KAA0972469.1"/>
    <property type="molecule type" value="Genomic_DNA"/>
</dbReference>
<keyword evidence="4 6" id="KW-0949">S-adenosyl-L-methionine</keyword>
<feature type="active site" evidence="7">
    <location>
        <position position="366"/>
    </location>
</feature>
<feature type="binding site" evidence="6">
    <location>
        <position position="340"/>
    </location>
    <ligand>
        <name>S-adenosyl-L-methionine</name>
        <dbReference type="ChEBI" id="CHEBI:59789"/>
    </ligand>
</feature>
<dbReference type="InterPro" id="IPR029063">
    <property type="entry name" value="SAM-dependent_MTases_sf"/>
</dbReference>
<dbReference type="PANTHER" id="PTHR11061:SF49">
    <property type="entry name" value="23S RRNA (URACIL(1939)-C(5))-METHYLTRANSFERASE RLMD"/>
    <property type="match status" value="1"/>
</dbReference>
<dbReference type="PROSITE" id="PS01230">
    <property type="entry name" value="TRMA_1"/>
    <property type="match status" value="1"/>
</dbReference>
<gene>
    <name evidence="8" type="ORF">FPY71_05095</name>
</gene>
<sequence>MTETISIETLGAKGDGIGRGAGGLAYVPYSLPGERVLARRSGQRATIEEIELASPERRDAPCPHFTLCGGCELQHASPAVYSAFKRDLVIEAYRRVSIETEVQPLVPCAPASRRRAVFSAVRAGPRLMFGFHEAMSNRIVPIETCLVVVPEIVAAFEPLRRLSSLMLDRKGETRLTVAATGQGLDVAIETGAKLNDKTRAAAISATAAAGIARLSVNGEILIEYARPMIMAGTIPVSFPPGGFLQAVASAETAMAELVTGHMTGLKTVADLFSGIGTFALRLARNHATHAVESDAPALAVMDQARRVANGLKPLTAERRDLFRRPLTRKELSRFEGVVFDPPRAGAEAQAIELAASSVQRVAAVSCNPLTLARDVKLLLDGGFRLVSTTPIDQFLWSHHVEAVALLVRDK</sequence>
<comment type="caution">
    <text evidence="8">The sequence shown here is derived from an EMBL/GenBank/DDBJ whole genome shotgun (WGS) entry which is preliminary data.</text>
</comment>
<evidence type="ECO:0000313" key="9">
    <source>
        <dbReference type="Proteomes" id="UP000324738"/>
    </source>
</evidence>
<dbReference type="PANTHER" id="PTHR11061">
    <property type="entry name" value="RNA M5U METHYLTRANSFERASE"/>
    <property type="match status" value="1"/>
</dbReference>
<dbReference type="SUPFAM" id="SSF53335">
    <property type="entry name" value="S-adenosyl-L-methionine-dependent methyltransferases"/>
    <property type="match status" value="1"/>
</dbReference>
<evidence type="ECO:0000256" key="3">
    <source>
        <dbReference type="ARBA" id="ARBA00022679"/>
    </source>
</evidence>
<keyword evidence="3 6" id="KW-0808">Transferase</keyword>
<dbReference type="Gene3D" id="3.40.50.150">
    <property type="entry name" value="Vaccinia Virus protein VP39"/>
    <property type="match status" value="1"/>
</dbReference>
<dbReference type="GO" id="GO:0070041">
    <property type="term" value="F:rRNA (uridine-C5-)-methyltransferase activity"/>
    <property type="evidence" value="ECO:0007669"/>
    <property type="project" value="TreeGrafter"/>
</dbReference>
<evidence type="ECO:0000256" key="2">
    <source>
        <dbReference type="ARBA" id="ARBA00022603"/>
    </source>
</evidence>
<evidence type="ECO:0000256" key="1">
    <source>
        <dbReference type="ARBA" id="ARBA00022485"/>
    </source>
</evidence>
<dbReference type="Gene3D" id="2.40.50.140">
    <property type="entry name" value="Nucleic acid-binding proteins"/>
    <property type="match status" value="1"/>
</dbReference>
<dbReference type="Pfam" id="PF05958">
    <property type="entry name" value="tRNA_U5-meth_tr"/>
    <property type="match status" value="1"/>
</dbReference>
<feature type="binding site" evidence="6">
    <location>
        <position position="292"/>
    </location>
    <ligand>
        <name>S-adenosyl-L-methionine</name>
        <dbReference type="ChEBI" id="CHEBI:59789"/>
    </ligand>
</feature>